<sequence length="290" mass="33521">RTADQRAGLIIAVSPPKILRRDPDSRRRWTASGCHNAMSSFVNIGKRRIHRERSQPAARKKLGQLEKHKDYVKRAKDYHKKEDRIRALRESASLKNPDEFYHGMISSSTVNGIHVATRSIDKSQRTVTALRRFNTQDLAYLMSKAQEEHKRIVKLQNSMHLLHSRPTNASNHTIFMDNLEQMEQFDGAVHFNTLPSLVCRAFDRPRLASLAGQEMPKEVVDPASALHQYKELGARLDRIQKLEHEIAQIQLRKNLLGKGRRVKLQTPVDKFGDEDKNAVPVYRWKLERKK</sequence>
<reference evidence="5" key="1">
    <citation type="submission" date="2015-04" db="EMBL/GenBank/DDBJ databases">
        <title>The genome sequence of the plant pathogenic Rhizarian Plasmodiophora brassicae reveals insights in its biotrophic life cycle and the origin of chitin synthesis.</title>
        <authorList>
            <person name="Schwelm A."/>
            <person name="Fogelqvist J."/>
            <person name="Knaust A."/>
            <person name="Julke S."/>
            <person name="Lilja T."/>
            <person name="Dhandapani V."/>
            <person name="Bonilla-Rosso G."/>
            <person name="Karlsson M."/>
            <person name="Shevchenko A."/>
            <person name="Choi S.R."/>
            <person name="Kim H.G."/>
            <person name="Park J.Y."/>
            <person name="Lim Y.P."/>
            <person name="Ludwig-Muller J."/>
            <person name="Dixelius C."/>
        </authorList>
    </citation>
    <scope>NUCLEOTIDE SEQUENCE</scope>
    <source>
        <tissue evidence="5">Potato root galls</tissue>
    </source>
</reference>
<feature type="non-terminal residue" evidence="5">
    <location>
        <position position="1"/>
    </location>
</feature>
<dbReference type="Pfam" id="PF03998">
    <property type="entry name" value="Utp11"/>
    <property type="match status" value="1"/>
</dbReference>
<comment type="subcellular location">
    <subcellularLocation>
        <location evidence="1">Nucleus</location>
        <location evidence="1">Nucleolus</location>
    </subcellularLocation>
</comment>
<dbReference type="AlphaFoldDB" id="A0A0H5R9V6"/>
<dbReference type="PANTHER" id="PTHR12838">
    <property type="entry name" value="U3 SMALL NUCLEOLAR RNA-ASSOCIATED PROTEIN 11"/>
    <property type="match status" value="1"/>
</dbReference>
<dbReference type="EMBL" id="HACM01010129">
    <property type="protein sequence ID" value="CRZ10571.1"/>
    <property type="molecule type" value="Transcribed_RNA"/>
</dbReference>
<organism evidence="5">
    <name type="scientific">Spongospora subterranea</name>
    <dbReference type="NCBI Taxonomy" id="70186"/>
    <lineage>
        <taxon>Eukaryota</taxon>
        <taxon>Sar</taxon>
        <taxon>Rhizaria</taxon>
        <taxon>Endomyxa</taxon>
        <taxon>Phytomyxea</taxon>
        <taxon>Plasmodiophorida</taxon>
        <taxon>Plasmodiophoridae</taxon>
        <taxon>Spongospora</taxon>
    </lineage>
</organism>
<evidence type="ECO:0000313" key="5">
    <source>
        <dbReference type="EMBL" id="CRZ10571.1"/>
    </source>
</evidence>
<dbReference type="GO" id="GO:0032040">
    <property type="term" value="C:small-subunit processome"/>
    <property type="evidence" value="ECO:0007669"/>
    <property type="project" value="InterPro"/>
</dbReference>
<proteinExistence type="inferred from homology"/>
<protein>
    <recommendedName>
        <fullName evidence="6">U3 small nucleolar RNA-associated protein 11</fullName>
    </recommendedName>
</protein>
<dbReference type="PANTHER" id="PTHR12838:SF0">
    <property type="entry name" value="U3 SMALL NUCLEOLAR RNA-ASSOCIATED PROTEIN 11-RELATED"/>
    <property type="match status" value="1"/>
</dbReference>
<accession>A0A0H5R9V6</accession>
<keyword evidence="4" id="KW-0539">Nucleus</keyword>
<evidence type="ECO:0000256" key="1">
    <source>
        <dbReference type="ARBA" id="ARBA00004604"/>
    </source>
</evidence>
<keyword evidence="3" id="KW-0698">rRNA processing</keyword>
<comment type="similarity">
    <text evidence="2">Belongs to the UTP11 family.</text>
</comment>
<evidence type="ECO:0000256" key="4">
    <source>
        <dbReference type="ARBA" id="ARBA00023242"/>
    </source>
</evidence>
<name>A0A0H5R9V6_9EUKA</name>
<evidence type="ECO:0000256" key="3">
    <source>
        <dbReference type="ARBA" id="ARBA00022552"/>
    </source>
</evidence>
<evidence type="ECO:0000256" key="2">
    <source>
        <dbReference type="ARBA" id="ARBA00008105"/>
    </source>
</evidence>
<dbReference type="InterPro" id="IPR007144">
    <property type="entry name" value="SSU_processome_Utp11"/>
</dbReference>
<dbReference type="PIRSF" id="PIRSF015952">
    <property type="entry name" value="U3snoRNP11"/>
    <property type="match status" value="1"/>
</dbReference>
<evidence type="ECO:0008006" key="6">
    <source>
        <dbReference type="Google" id="ProtNLM"/>
    </source>
</evidence>
<dbReference type="GO" id="GO:0006364">
    <property type="term" value="P:rRNA processing"/>
    <property type="evidence" value="ECO:0007669"/>
    <property type="project" value="UniProtKB-KW"/>
</dbReference>